<evidence type="ECO:0000313" key="7">
    <source>
        <dbReference type="EnsemblMetazoa" id="XP_026297083"/>
    </source>
</evidence>
<evidence type="ECO:0000259" key="6">
    <source>
        <dbReference type="Pfam" id="PF07993"/>
    </source>
</evidence>
<organism evidence="7">
    <name type="scientific">Apis mellifera</name>
    <name type="common">Honeybee</name>
    <dbReference type="NCBI Taxonomy" id="7460"/>
    <lineage>
        <taxon>Eukaryota</taxon>
        <taxon>Metazoa</taxon>
        <taxon>Ecdysozoa</taxon>
        <taxon>Arthropoda</taxon>
        <taxon>Hexapoda</taxon>
        <taxon>Insecta</taxon>
        <taxon>Pterygota</taxon>
        <taxon>Neoptera</taxon>
        <taxon>Endopterygota</taxon>
        <taxon>Hymenoptera</taxon>
        <taxon>Apocrita</taxon>
        <taxon>Aculeata</taxon>
        <taxon>Apoidea</taxon>
        <taxon>Anthophila</taxon>
        <taxon>Apidae</taxon>
        <taxon>Apis</taxon>
    </lineage>
</organism>
<evidence type="ECO:0000259" key="5">
    <source>
        <dbReference type="Pfam" id="PF03015"/>
    </source>
</evidence>
<sequence>MSLREWYADRELLLTGATSDVGRALLEKILRSFPHVKIYAIVRTRHGFTKDDRIKNIFLSPRFVRLRQEDPNALSRVKVLEGNLSYNGFGMSERDKELLENVSVVFHAGGPCDETVRFSKQLSRIQAIVVVRSIFERASDDRVAEAGREGGEDDGPVALVRVPLVGPALREPMPGFVDTLKGSTALIAGAGHVLGNSNLQAEIIPIDLAVNTLITVAWERATSKNVQGPVIYNAIPIGCTWSDLIKKSRQANRKFTYPTFGFRGMTSIVTLHWALVVLFEWLPSTLCDTILGLVGAKKRFLVEYQRVRDALRSVESISSRVWPVERNRVYLVQQRLAAEDQDIFPVSTEIDVETYALCAAAAAKKYCVDEGNISLIKIFRLLFLILIAALLFCTFFFNGYHVLAKHTEF</sequence>
<evidence type="ECO:0000256" key="4">
    <source>
        <dbReference type="RuleBase" id="RU363097"/>
    </source>
</evidence>
<keyword evidence="4" id="KW-0560">Oxidoreductase</keyword>
<keyword evidence="2 4" id="KW-0444">Lipid biosynthesis</keyword>
<feature type="domain" description="Thioester reductase (TE)" evidence="6">
    <location>
        <begin position="14"/>
        <end position="126"/>
    </location>
</feature>
<gene>
    <name evidence="9" type="primary">LOC100576895</name>
</gene>
<dbReference type="InterPro" id="IPR013120">
    <property type="entry name" value="FAR_NAD-bd"/>
</dbReference>
<comment type="similarity">
    <text evidence="1 4">Belongs to the fatty acyl-CoA reductase family.</text>
</comment>
<name>A0A7M7L9B2_APIME</name>
<dbReference type="InterPro" id="IPR026055">
    <property type="entry name" value="FAR"/>
</dbReference>
<keyword evidence="4" id="KW-0812">Transmembrane</keyword>
<protein>
    <recommendedName>
        <fullName evidence="4">Fatty acyl-CoA reductase</fullName>
        <ecNumber evidence="4">1.2.1.84</ecNumber>
    </recommendedName>
</protein>
<dbReference type="GO" id="GO:0005777">
    <property type="term" value="C:peroxisome"/>
    <property type="evidence" value="ECO:0007669"/>
    <property type="project" value="TreeGrafter"/>
</dbReference>
<evidence type="ECO:0000256" key="2">
    <source>
        <dbReference type="ARBA" id="ARBA00022516"/>
    </source>
</evidence>
<dbReference type="SUPFAM" id="SSF51735">
    <property type="entry name" value="NAD(P)-binding Rossmann-fold domains"/>
    <property type="match status" value="1"/>
</dbReference>
<accession>A0A7M7L9B2</accession>
<dbReference type="GO" id="GO:0102965">
    <property type="term" value="F:alcohol-forming long-chain fatty acyl-CoA reductase activity"/>
    <property type="evidence" value="ECO:0007669"/>
    <property type="project" value="UniProtKB-EC"/>
</dbReference>
<comment type="catalytic activity">
    <reaction evidence="4">
        <text>a long-chain fatty acyl-CoA + 2 NADPH + 2 H(+) = a long-chain primary fatty alcohol + 2 NADP(+) + CoA</text>
        <dbReference type="Rhea" id="RHEA:52716"/>
        <dbReference type="ChEBI" id="CHEBI:15378"/>
        <dbReference type="ChEBI" id="CHEBI:57287"/>
        <dbReference type="ChEBI" id="CHEBI:57783"/>
        <dbReference type="ChEBI" id="CHEBI:58349"/>
        <dbReference type="ChEBI" id="CHEBI:77396"/>
        <dbReference type="ChEBI" id="CHEBI:83139"/>
        <dbReference type="EC" id="1.2.1.84"/>
    </reaction>
</comment>
<keyword evidence="8" id="KW-1185">Reference proteome</keyword>
<dbReference type="InterPro" id="IPR036291">
    <property type="entry name" value="NAD(P)-bd_dom_sf"/>
</dbReference>
<dbReference type="GO" id="GO:0035336">
    <property type="term" value="P:long-chain fatty-acyl-CoA metabolic process"/>
    <property type="evidence" value="ECO:0007669"/>
    <property type="project" value="TreeGrafter"/>
</dbReference>
<dbReference type="GO" id="GO:0080019">
    <property type="term" value="F:alcohol-forming very long-chain fatty acyl-CoA reductase activity"/>
    <property type="evidence" value="ECO:0007669"/>
    <property type="project" value="InterPro"/>
</dbReference>
<dbReference type="AlphaFoldDB" id="A0A7M7L9B2"/>
<keyword evidence="3 4" id="KW-0443">Lipid metabolism</keyword>
<keyword evidence="4" id="KW-0521">NADP</keyword>
<accession>A0A8B8H0J6</accession>
<dbReference type="Proteomes" id="UP000005203">
    <property type="component" value="Linkage group LG6"/>
</dbReference>
<dbReference type="KEGG" id="ame:100576895"/>
<evidence type="ECO:0000256" key="3">
    <source>
        <dbReference type="ARBA" id="ARBA00023098"/>
    </source>
</evidence>
<feature type="domain" description="Fatty acyl-CoA reductase C-terminal" evidence="5">
    <location>
        <begin position="279"/>
        <end position="370"/>
    </location>
</feature>
<dbReference type="EnsemblMetazoa" id="XM_026441298">
    <property type="protein sequence ID" value="XP_026297083"/>
    <property type="gene ID" value="LOC100576895"/>
</dbReference>
<dbReference type="RefSeq" id="XP_026297083.1">
    <property type="nucleotide sequence ID" value="XM_026441298.1"/>
</dbReference>
<reference evidence="7" key="1">
    <citation type="submission" date="2021-01" db="UniProtKB">
        <authorList>
            <consortium name="EnsemblMetazoa"/>
        </authorList>
    </citation>
    <scope>IDENTIFICATION</scope>
    <source>
        <strain evidence="7">DH4</strain>
    </source>
</reference>
<dbReference type="InterPro" id="IPR033640">
    <property type="entry name" value="FAR_C"/>
</dbReference>
<dbReference type="Gene3D" id="3.40.50.720">
    <property type="entry name" value="NAD(P)-binding Rossmann-like Domain"/>
    <property type="match status" value="2"/>
</dbReference>
<dbReference type="GeneID" id="100576895"/>
<reference evidence="9" key="2">
    <citation type="submission" date="2025-04" db="UniProtKB">
        <authorList>
            <consortium name="RefSeq"/>
        </authorList>
    </citation>
    <scope>IDENTIFICATION</scope>
    <source>
        <strain evidence="9">DH4</strain>
        <tissue evidence="9">Whole body</tissue>
    </source>
</reference>
<dbReference type="PANTHER" id="PTHR11011">
    <property type="entry name" value="MALE STERILITY PROTEIN 2-RELATED"/>
    <property type="match status" value="1"/>
</dbReference>
<dbReference type="OrthoDB" id="429813at2759"/>
<evidence type="ECO:0000313" key="8">
    <source>
        <dbReference type="Proteomes" id="UP000005203"/>
    </source>
</evidence>
<keyword evidence="4" id="KW-1133">Transmembrane helix</keyword>
<comment type="function">
    <text evidence="4">Catalyzes the reduction of fatty acyl-CoA to fatty alcohols.</text>
</comment>
<keyword evidence="4" id="KW-0472">Membrane</keyword>
<dbReference type="PANTHER" id="PTHR11011:SF45">
    <property type="entry name" value="FATTY ACYL-COA REDUCTASE CG8306-RELATED"/>
    <property type="match status" value="1"/>
</dbReference>
<feature type="transmembrane region" description="Helical" evidence="4">
    <location>
        <begin position="381"/>
        <end position="403"/>
    </location>
</feature>
<evidence type="ECO:0000256" key="1">
    <source>
        <dbReference type="ARBA" id="ARBA00005928"/>
    </source>
</evidence>
<proteinExistence type="inferred from homology"/>
<evidence type="ECO:0000313" key="9">
    <source>
        <dbReference type="RefSeq" id="XP_026297083.1"/>
    </source>
</evidence>
<dbReference type="Pfam" id="PF03015">
    <property type="entry name" value="Sterile"/>
    <property type="match status" value="1"/>
</dbReference>
<dbReference type="Pfam" id="PF07993">
    <property type="entry name" value="NAD_binding_4"/>
    <property type="match status" value="1"/>
</dbReference>
<dbReference type="EC" id="1.2.1.84" evidence="4"/>